<keyword evidence="7" id="KW-1133">Transmembrane helix</keyword>
<keyword evidence="8 13" id="KW-0560">Oxidoreductase</keyword>
<evidence type="ECO:0000256" key="5">
    <source>
        <dbReference type="ARBA" id="ARBA00022692"/>
    </source>
</evidence>
<dbReference type="SUPFAM" id="SSF48264">
    <property type="entry name" value="Cytochrome P450"/>
    <property type="match status" value="1"/>
</dbReference>
<dbReference type="PROSITE" id="PS00086">
    <property type="entry name" value="CYTOCHROME_P450"/>
    <property type="match status" value="1"/>
</dbReference>
<proteinExistence type="inferred from homology"/>
<organism evidence="14 15">
    <name type="scientific">Morella rubra</name>
    <name type="common">Chinese bayberry</name>
    <dbReference type="NCBI Taxonomy" id="262757"/>
    <lineage>
        <taxon>Eukaryota</taxon>
        <taxon>Viridiplantae</taxon>
        <taxon>Streptophyta</taxon>
        <taxon>Embryophyta</taxon>
        <taxon>Tracheophyta</taxon>
        <taxon>Spermatophyta</taxon>
        <taxon>Magnoliopsida</taxon>
        <taxon>eudicotyledons</taxon>
        <taxon>Gunneridae</taxon>
        <taxon>Pentapetalae</taxon>
        <taxon>rosids</taxon>
        <taxon>fabids</taxon>
        <taxon>Fagales</taxon>
        <taxon>Myricaceae</taxon>
        <taxon>Morella</taxon>
    </lineage>
</organism>
<dbReference type="FunFam" id="1.10.630.10:FF:000026">
    <property type="entry name" value="Cytochrome P450 82C4"/>
    <property type="match status" value="1"/>
</dbReference>
<dbReference type="PANTHER" id="PTHR47947">
    <property type="entry name" value="CYTOCHROME P450 82C3-RELATED"/>
    <property type="match status" value="1"/>
</dbReference>
<dbReference type="InterPro" id="IPR050651">
    <property type="entry name" value="Plant_Cytochrome_P450_Monoox"/>
</dbReference>
<dbReference type="Gene3D" id="1.10.630.10">
    <property type="entry name" value="Cytochrome P450"/>
    <property type="match status" value="1"/>
</dbReference>
<evidence type="ECO:0000256" key="11">
    <source>
        <dbReference type="ARBA" id="ARBA00023136"/>
    </source>
</evidence>
<evidence type="ECO:0000256" key="12">
    <source>
        <dbReference type="PIRSR" id="PIRSR602401-1"/>
    </source>
</evidence>
<keyword evidence="11" id="KW-0472">Membrane</keyword>
<keyword evidence="6 12" id="KW-0479">Metal-binding</keyword>
<dbReference type="Proteomes" id="UP000516437">
    <property type="component" value="Chromosome 2"/>
</dbReference>
<dbReference type="InterPro" id="IPR036396">
    <property type="entry name" value="Cyt_P450_sf"/>
</dbReference>
<keyword evidence="5" id="KW-0812">Transmembrane</keyword>
<evidence type="ECO:0000256" key="1">
    <source>
        <dbReference type="ARBA" id="ARBA00001971"/>
    </source>
</evidence>
<keyword evidence="15" id="KW-1185">Reference proteome</keyword>
<dbReference type="GO" id="GO:0004497">
    <property type="term" value="F:monooxygenase activity"/>
    <property type="evidence" value="ECO:0007669"/>
    <property type="project" value="UniProtKB-KW"/>
</dbReference>
<evidence type="ECO:0000256" key="6">
    <source>
        <dbReference type="ARBA" id="ARBA00022723"/>
    </source>
</evidence>
<dbReference type="GO" id="GO:0005506">
    <property type="term" value="F:iron ion binding"/>
    <property type="evidence" value="ECO:0007669"/>
    <property type="project" value="InterPro"/>
</dbReference>
<dbReference type="Pfam" id="PF00067">
    <property type="entry name" value="p450"/>
    <property type="match status" value="1"/>
</dbReference>
<keyword evidence="10 13" id="KW-0503">Monooxygenase</keyword>
<dbReference type="AlphaFoldDB" id="A0A6A1W905"/>
<dbReference type="InterPro" id="IPR017972">
    <property type="entry name" value="Cyt_P450_CS"/>
</dbReference>
<name>A0A6A1W905_9ROSI</name>
<evidence type="ECO:0000256" key="7">
    <source>
        <dbReference type="ARBA" id="ARBA00022989"/>
    </source>
</evidence>
<dbReference type="GO" id="GO:0016020">
    <property type="term" value="C:membrane"/>
    <property type="evidence" value="ECO:0007669"/>
    <property type="project" value="UniProtKB-SubCell"/>
</dbReference>
<dbReference type="InterPro" id="IPR001128">
    <property type="entry name" value="Cyt_P450"/>
</dbReference>
<comment type="subcellular location">
    <subcellularLocation>
        <location evidence="2">Membrane</location>
    </subcellularLocation>
</comment>
<dbReference type="PRINTS" id="PR00463">
    <property type="entry name" value="EP450I"/>
</dbReference>
<sequence>MRRWFGDITLNVVLRMVVGKRFTRDVTKEENEGNDQCRQALRDFMDLTGAFAVSDALPYLRWLDLGGYERAMKKTAKELDRVLEGWLQEHKQRKTSREVKGDSDFMDVMLSTITVDKDTSSYDVDTIIKATCLSAILGTADTTAVTLSWALSLLFNNPGALKKAQEELELQVGRERQVKESDVKNLIYLRAILKETLRLYPPGPLSVPHESIEDCTLAGYHVPAGTQLLVNLTKLHRDPHVWVDPNEFRPERFLTTHKDVDVRGQHFELIPFGSGRRMCPGISFAQQVMHLTLAALLHAFEIRTPSDEPMDMTGNVGLANLKATPLEIHLTPRLPAQAYA</sequence>
<accession>A0A6A1W905</accession>
<reference evidence="14 15" key="1">
    <citation type="journal article" date="2019" name="Plant Biotechnol. J.">
        <title>The red bayberry genome and genetic basis of sex determination.</title>
        <authorList>
            <person name="Jia H.M."/>
            <person name="Jia H.J."/>
            <person name="Cai Q.L."/>
            <person name="Wang Y."/>
            <person name="Zhao H.B."/>
            <person name="Yang W.F."/>
            <person name="Wang G.Y."/>
            <person name="Li Y.H."/>
            <person name="Zhan D.L."/>
            <person name="Shen Y.T."/>
            <person name="Niu Q.F."/>
            <person name="Chang L."/>
            <person name="Qiu J."/>
            <person name="Zhao L."/>
            <person name="Xie H.B."/>
            <person name="Fu W.Y."/>
            <person name="Jin J."/>
            <person name="Li X.W."/>
            <person name="Jiao Y."/>
            <person name="Zhou C.C."/>
            <person name="Tu T."/>
            <person name="Chai C.Y."/>
            <person name="Gao J.L."/>
            <person name="Fan L.J."/>
            <person name="van de Weg E."/>
            <person name="Wang J.Y."/>
            <person name="Gao Z.S."/>
        </authorList>
    </citation>
    <scope>NUCLEOTIDE SEQUENCE [LARGE SCALE GENOMIC DNA]</scope>
    <source>
        <tissue evidence="14">Leaves</tissue>
    </source>
</reference>
<evidence type="ECO:0000256" key="2">
    <source>
        <dbReference type="ARBA" id="ARBA00004370"/>
    </source>
</evidence>
<evidence type="ECO:0000256" key="13">
    <source>
        <dbReference type="RuleBase" id="RU000461"/>
    </source>
</evidence>
<dbReference type="OrthoDB" id="2789670at2759"/>
<evidence type="ECO:0000256" key="10">
    <source>
        <dbReference type="ARBA" id="ARBA00023033"/>
    </source>
</evidence>
<evidence type="ECO:0000313" key="14">
    <source>
        <dbReference type="EMBL" id="KAB1221363.1"/>
    </source>
</evidence>
<dbReference type="PRINTS" id="PR00385">
    <property type="entry name" value="P450"/>
</dbReference>
<dbReference type="PANTHER" id="PTHR47947:SF26">
    <property type="entry name" value="CYTOCHROME P450"/>
    <property type="match status" value="1"/>
</dbReference>
<comment type="cofactor">
    <cofactor evidence="1 12">
        <name>heme</name>
        <dbReference type="ChEBI" id="CHEBI:30413"/>
    </cofactor>
</comment>
<dbReference type="InterPro" id="IPR002401">
    <property type="entry name" value="Cyt_P450_E_grp-I"/>
</dbReference>
<comment type="similarity">
    <text evidence="3 13">Belongs to the cytochrome P450 family.</text>
</comment>
<dbReference type="EMBL" id="RXIC02000020">
    <property type="protein sequence ID" value="KAB1221363.1"/>
    <property type="molecule type" value="Genomic_DNA"/>
</dbReference>
<evidence type="ECO:0000256" key="9">
    <source>
        <dbReference type="ARBA" id="ARBA00023004"/>
    </source>
</evidence>
<comment type="caution">
    <text evidence="14">The sequence shown here is derived from an EMBL/GenBank/DDBJ whole genome shotgun (WGS) entry which is preliminary data.</text>
</comment>
<evidence type="ECO:0000313" key="15">
    <source>
        <dbReference type="Proteomes" id="UP000516437"/>
    </source>
</evidence>
<keyword evidence="4 12" id="KW-0349">Heme</keyword>
<gene>
    <name evidence="14" type="ORF">CJ030_MR2G004063</name>
</gene>
<dbReference type="GO" id="GO:0020037">
    <property type="term" value="F:heme binding"/>
    <property type="evidence" value="ECO:0007669"/>
    <property type="project" value="InterPro"/>
</dbReference>
<evidence type="ECO:0000256" key="3">
    <source>
        <dbReference type="ARBA" id="ARBA00010617"/>
    </source>
</evidence>
<evidence type="ECO:0000256" key="4">
    <source>
        <dbReference type="ARBA" id="ARBA00022617"/>
    </source>
</evidence>
<evidence type="ECO:0000256" key="8">
    <source>
        <dbReference type="ARBA" id="ARBA00023002"/>
    </source>
</evidence>
<protein>
    <submittedName>
        <fullName evidence="14">Cytochrome P450 82A3</fullName>
    </submittedName>
</protein>
<dbReference type="GO" id="GO:0016705">
    <property type="term" value="F:oxidoreductase activity, acting on paired donors, with incorporation or reduction of molecular oxygen"/>
    <property type="evidence" value="ECO:0007669"/>
    <property type="project" value="InterPro"/>
</dbReference>
<feature type="binding site" description="axial binding residue" evidence="12">
    <location>
        <position position="279"/>
    </location>
    <ligand>
        <name>heme</name>
        <dbReference type="ChEBI" id="CHEBI:30413"/>
    </ligand>
    <ligandPart>
        <name>Fe</name>
        <dbReference type="ChEBI" id="CHEBI:18248"/>
    </ligandPart>
</feature>
<keyword evidence="9 12" id="KW-0408">Iron</keyword>